<dbReference type="InterPro" id="IPR020846">
    <property type="entry name" value="MFS_dom"/>
</dbReference>
<dbReference type="RefSeq" id="WP_205385217.1">
    <property type="nucleotide sequence ID" value="NZ_JAFFZS010000021.1"/>
</dbReference>
<dbReference type="Proteomes" id="UP000788262">
    <property type="component" value="Unassembled WGS sequence"/>
</dbReference>
<feature type="domain" description="Major facilitator superfamily (MFS) profile" evidence="9">
    <location>
        <begin position="19"/>
        <end position="477"/>
    </location>
</feature>
<evidence type="ECO:0000256" key="1">
    <source>
        <dbReference type="ARBA" id="ARBA00004651"/>
    </source>
</evidence>
<gene>
    <name evidence="10" type="ORF">JS756_23800</name>
</gene>
<feature type="transmembrane region" description="Helical" evidence="8">
    <location>
        <begin position="85"/>
        <end position="104"/>
    </location>
</feature>
<evidence type="ECO:0000256" key="6">
    <source>
        <dbReference type="ARBA" id="ARBA00023136"/>
    </source>
</evidence>
<dbReference type="EMBL" id="JAFFZS010000021">
    <property type="protein sequence ID" value="MBN0047080.1"/>
    <property type="molecule type" value="Genomic_DNA"/>
</dbReference>
<dbReference type="PROSITE" id="PS50850">
    <property type="entry name" value="MFS"/>
    <property type="match status" value="1"/>
</dbReference>
<comment type="subcellular location">
    <subcellularLocation>
        <location evidence="1">Cell membrane</location>
        <topology evidence="1">Multi-pass membrane protein</topology>
    </subcellularLocation>
</comment>
<accession>A0ABS2VVB8</accession>
<feature type="transmembrane region" description="Helical" evidence="8">
    <location>
        <begin position="274"/>
        <end position="297"/>
    </location>
</feature>
<comment type="caution">
    <text evidence="10">The sequence shown here is derived from an EMBL/GenBank/DDBJ whole genome shotgun (WGS) entry which is preliminary data.</text>
</comment>
<dbReference type="Pfam" id="PF07690">
    <property type="entry name" value="MFS_1"/>
    <property type="match status" value="1"/>
</dbReference>
<evidence type="ECO:0000313" key="11">
    <source>
        <dbReference type="Proteomes" id="UP000788262"/>
    </source>
</evidence>
<keyword evidence="3" id="KW-1003">Cell membrane</keyword>
<dbReference type="Gene3D" id="1.20.1720.10">
    <property type="entry name" value="Multidrug resistance protein D"/>
    <property type="match status" value="1"/>
</dbReference>
<dbReference type="NCBIfam" id="TIGR00711">
    <property type="entry name" value="efflux_EmrB"/>
    <property type="match status" value="1"/>
</dbReference>
<protein>
    <submittedName>
        <fullName evidence="10">MFS transporter</fullName>
    </submittedName>
</protein>
<feature type="transmembrane region" description="Helical" evidence="8">
    <location>
        <begin position="110"/>
        <end position="132"/>
    </location>
</feature>
<feature type="transmembrane region" description="Helical" evidence="8">
    <location>
        <begin position="309"/>
        <end position="327"/>
    </location>
</feature>
<feature type="transmembrane region" description="Helical" evidence="8">
    <location>
        <begin position="334"/>
        <end position="352"/>
    </location>
</feature>
<keyword evidence="7" id="KW-0046">Antibiotic resistance</keyword>
<evidence type="ECO:0000256" key="4">
    <source>
        <dbReference type="ARBA" id="ARBA00022692"/>
    </source>
</evidence>
<keyword evidence="4 8" id="KW-0812">Transmembrane</keyword>
<evidence type="ECO:0000313" key="10">
    <source>
        <dbReference type="EMBL" id="MBN0047080.1"/>
    </source>
</evidence>
<feature type="transmembrane region" description="Helical" evidence="8">
    <location>
        <begin position="449"/>
        <end position="472"/>
    </location>
</feature>
<keyword evidence="11" id="KW-1185">Reference proteome</keyword>
<evidence type="ECO:0000256" key="3">
    <source>
        <dbReference type="ARBA" id="ARBA00022475"/>
    </source>
</evidence>
<feature type="transmembrane region" description="Helical" evidence="8">
    <location>
        <begin position="20"/>
        <end position="44"/>
    </location>
</feature>
<keyword evidence="2" id="KW-0813">Transport</keyword>
<feature type="transmembrane region" description="Helical" evidence="8">
    <location>
        <begin position="372"/>
        <end position="391"/>
    </location>
</feature>
<evidence type="ECO:0000256" key="2">
    <source>
        <dbReference type="ARBA" id="ARBA00022448"/>
    </source>
</evidence>
<feature type="transmembrane region" description="Helical" evidence="8">
    <location>
        <begin position="56"/>
        <end position="73"/>
    </location>
</feature>
<feature type="transmembrane region" description="Helical" evidence="8">
    <location>
        <begin position="144"/>
        <end position="170"/>
    </location>
</feature>
<organism evidence="10 11">
    <name type="scientific">Streptomyces actuosus</name>
    <dbReference type="NCBI Taxonomy" id="1885"/>
    <lineage>
        <taxon>Bacteria</taxon>
        <taxon>Bacillati</taxon>
        <taxon>Actinomycetota</taxon>
        <taxon>Actinomycetes</taxon>
        <taxon>Kitasatosporales</taxon>
        <taxon>Streptomycetaceae</taxon>
        <taxon>Streptomyces</taxon>
    </lineage>
</organism>
<sequence length="498" mass="51281">MAQATAASTERSVRYRWWGLGVIALAQLMVMLDMTIVNIALPWAQQDTGMSDASRQWVVTAYTLAFGALLLLGGRVGDLVGRKRAFIAGAVGFAAASVVGGAAPNAEVLVAARAAQGVFAALLVPSTLAMLATTFTEPRERAKAFGVFSSVASAGGAIGLLGGGVITEWLDWRWCFYVNVPIGAAVAAGAWLLLPAMPANRQRIDVPGAVLSALGMLSLVYAFDQAATHSWTSARVLGCLAAALVLLAAFGLAQAKGPVPLLPLRLVADRNRAGASLTIALAMVSLFGLFLILTYQLQVVMDFSPLRTGLAILPATVATVLTSTQIAARLVPRVPLRMLVVPGLLIAMLGLLNLGRLTPDSSYASTLMPTQILLGIGVGLVISPCISAATYRVPPQEVGVVSAFVSTSQQLGGSIGTALLNAIATSVTADRIASGGRGERAVTEATVHGYALASLWAAGITGVAALLAGLLITIDLRRPAQAPAEQARTAEGDLAPSS</sequence>
<name>A0ABS2VVB8_STRAS</name>
<dbReference type="SUPFAM" id="SSF103473">
    <property type="entry name" value="MFS general substrate transporter"/>
    <property type="match status" value="1"/>
</dbReference>
<feature type="transmembrane region" description="Helical" evidence="8">
    <location>
        <begin position="176"/>
        <end position="194"/>
    </location>
</feature>
<feature type="transmembrane region" description="Helical" evidence="8">
    <location>
        <begin position="235"/>
        <end position="253"/>
    </location>
</feature>
<feature type="transmembrane region" description="Helical" evidence="8">
    <location>
        <begin position="206"/>
        <end position="223"/>
    </location>
</feature>
<dbReference type="PANTHER" id="PTHR42718">
    <property type="entry name" value="MAJOR FACILITATOR SUPERFAMILY MULTIDRUG TRANSPORTER MFSC"/>
    <property type="match status" value="1"/>
</dbReference>
<dbReference type="Gene3D" id="1.20.1250.20">
    <property type="entry name" value="MFS general substrate transporter like domains"/>
    <property type="match status" value="1"/>
</dbReference>
<evidence type="ECO:0000259" key="9">
    <source>
        <dbReference type="PROSITE" id="PS50850"/>
    </source>
</evidence>
<dbReference type="InterPro" id="IPR004638">
    <property type="entry name" value="EmrB-like"/>
</dbReference>
<dbReference type="InterPro" id="IPR011701">
    <property type="entry name" value="MFS"/>
</dbReference>
<dbReference type="InterPro" id="IPR036259">
    <property type="entry name" value="MFS_trans_sf"/>
</dbReference>
<dbReference type="PANTHER" id="PTHR42718:SF46">
    <property type="entry name" value="BLR6921 PROTEIN"/>
    <property type="match status" value="1"/>
</dbReference>
<keyword evidence="6 8" id="KW-0472">Membrane</keyword>
<evidence type="ECO:0000256" key="7">
    <source>
        <dbReference type="ARBA" id="ARBA00023251"/>
    </source>
</evidence>
<dbReference type="CDD" id="cd17321">
    <property type="entry name" value="MFS_MMR_MDR_like"/>
    <property type="match status" value="1"/>
</dbReference>
<keyword evidence="5 8" id="KW-1133">Transmembrane helix</keyword>
<evidence type="ECO:0000256" key="5">
    <source>
        <dbReference type="ARBA" id="ARBA00022989"/>
    </source>
</evidence>
<proteinExistence type="predicted"/>
<evidence type="ECO:0000256" key="8">
    <source>
        <dbReference type="SAM" id="Phobius"/>
    </source>
</evidence>
<reference evidence="10 11" key="1">
    <citation type="submission" date="2021-02" db="EMBL/GenBank/DDBJ databases">
        <title>Whole genome sequencing of Streptomyces actuosus VRA1.</title>
        <authorList>
            <person name="Sen G."/>
            <person name="Sen A."/>
        </authorList>
    </citation>
    <scope>NUCLEOTIDE SEQUENCE [LARGE SCALE GENOMIC DNA]</scope>
    <source>
        <strain evidence="10 11">VRA1</strain>
    </source>
</reference>